<dbReference type="PROSITE" id="PS01124">
    <property type="entry name" value="HTH_ARAC_FAMILY_2"/>
    <property type="match status" value="1"/>
</dbReference>
<dbReference type="PANTHER" id="PTHR43280:SF2">
    <property type="entry name" value="HTH-TYPE TRANSCRIPTIONAL REGULATOR EXSA"/>
    <property type="match status" value="1"/>
</dbReference>
<dbReference type="SUPFAM" id="SSF46689">
    <property type="entry name" value="Homeodomain-like"/>
    <property type="match status" value="2"/>
</dbReference>
<keyword evidence="4" id="KW-0597">Phosphoprotein</keyword>
<dbReference type="Proteomes" id="UP001285921">
    <property type="component" value="Unassembled WGS sequence"/>
</dbReference>
<dbReference type="Gene3D" id="1.10.10.60">
    <property type="entry name" value="Homeodomain-like"/>
    <property type="match status" value="2"/>
</dbReference>
<evidence type="ECO:0000313" key="7">
    <source>
        <dbReference type="EMBL" id="GMK49124.1"/>
    </source>
</evidence>
<evidence type="ECO:0000259" key="6">
    <source>
        <dbReference type="PROSITE" id="PS50110"/>
    </source>
</evidence>
<evidence type="ECO:0000256" key="2">
    <source>
        <dbReference type="ARBA" id="ARBA00023125"/>
    </source>
</evidence>
<dbReference type="RefSeq" id="WP_317982477.1">
    <property type="nucleotide sequence ID" value="NZ_BTCL01000050.1"/>
</dbReference>
<dbReference type="InterPro" id="IPR041522">
    <property type="entry name" value="CdaR_GGDEF"/>
</dbReference>
<dbReference type="GO" id="GO:0003677">
    <property type="term" value="F:DNA binding"/>
    <property type="evidence" value="ECO:0007669"/>
    <property type="project" value="UniProtKB-KW"/>
</dbReference>
<keyword evidence="3" id="KW-0804">Transcription</keyword>
<dbReference type="Pfam" id="PF17853">
    <property type="entry name" value="GGDEF_2"/>
    <property type="match status" value="1"/>
</dbReference>
<dbReference type="PROSITE" id="PS50110">
    <property type="entry name" value="RESPONSE_REGULATORY"/>
    <property type="match status" value="1"/>
</dbReference>
<feature type="modified residue" description="4-aspartylphosphate" evidence="4">
    <location>
        <position position="54"/>
    </location>
</feature>
<dbReference type="SMART" id="SM00448">
    <property type="entry name" value="REC"/>
    <property type="match status" value="1"/>
</dbReference>
<comment type="caution">
    <text evidence="7">The sequence shown here is derived from an EMBL/GenBank/DDBJ whole genome shotgun (WGS) entry which is preliminary data.</text>
</comment>
<dbReference type="PANTHER" id="PTHR43280">
    <property type="entry name" value="ARAC-FAMILY TRANSCRIPTIONAL REGULATOR"/>
    <property type="match status" value="1"/>
</dbReference>
<proteinExistence type="predicted"/>
<accession>A0ABQ6NYQ1</accession>
<dbReference type="PROSITE" id="PS00041">
    <property type="entry name" value="HTH_ARAC_FAMILY_1"/>
    <property type="match status" value="1"/>
</dbReference>
<evidence type="ECO:0000259" key="5">
    <source>
        <dbReference type="PROSITE" id="PS01124"/>
    </source>
</evidence>
<dbReference type="InterPro" id="IPR009057">
    <property type="entry name" value="Homeodomain-like_sf"/>
</dbReference>
<dbReference type="Pfam" id="PF12833">
    <property type="entry name" value="HTH_18"/>
    <property type="match status" value="1"/>
</dbReference>
<reference evidence="7 8" key="1">
    <citation type="submission" date="2023-05" db="EMBL/GenBank/DDBJ databases">
        <title>Draft genome of Paenibacillus sp. CCS26.</title>
        <authorList>
            <person name="Akita H."/>
            <person name="Shinto Y."/>
            <person name="Kimura Z."/>
        </authorList>
    </citation>
    <scope>NUCLEOTIDE SEQUENCE [LARGE SCALE GENOMIC DNA]</scope>
    <source>
        <strain evidence="7 8">CCS26</strain>
    </source>
</reference>
<dbReference type="EMBL" id="BTCL01000050">
    <property type="protein sequence ID" value="GMK49124.1"/>
    <property type="molecule type" value="Genomic_DNA"/>
</dbReference>
<keyword evidence="8" id="KW-1185">Reference proteome</keyword>
<evidence type="ECO:0000256" key="3">
    <source>
        <dbReference type="ARBA" id="ARBA00023163"/>
    </source>
</evidence>
<feature type="domain" description="HTH araC/xylS-type" evidence="5">
    <location>
        <begin position="409"/>
        <end position="507"/>
    </location>
</feature>
<dbReference type="SUPFAM" id="SSF52172">
    <property type="entry name" value="CheY-like"/>
    <property type="match status" value="1"/>
</dbReference>
<dbReference type="InterPro" id="IPR018060">
    <property type="entry name" value="HTH_AraC"/>
</dbReference>
<feature type="domain" description="Response regulatory" evidence="6">
    <location>
        <begin position="3"/>
        <end position="119"/>
    </location>
</feature>
<protein>
    <submittedName>
        <fullName evidence="7">DNA-binding response regulator</fullName>
    </submittedName>
</protein>
<keyword evidence="2 7" id="KW-0238">DNA-binding</keyword>
<dbReference type="Gene3D" id="3.40.50.2300">
    <property type="match status" value="1"/>
</dbReference>
<dbReference type="Pfam" id="PF00072">
    <property type="entry name" value="Response_reg"/>
    <property type="match status" value="1"/>
</dbReference>
<dbReference type="CDD" id="cd17536">
    <property type="entry name" value="REC_YesN-like"/>
    <property type="match status" value="1"/>
</dbReference>
<name>A0ABQ6NYQ1_9BACL</name>
<evidence type="ECO:0000313" key="8">
    <source>
        <dbReference type="Proteomes" id="UP001285921"/>
    </source>
</evidence>
<evidence type="ECO:0000256" key="1">
    <source>
        <dbReference type="ARBA" id="ARBA00023015"/>
    </source>
</evidence>
<dbReference type="InterPro" id="IPR001789">
    <property type="entry name" value="Sig_transdc_resp-reg_receiver"/>
</dbReference>
<dbReference type="InterPro" id="IPR018062">
    <property type="entry name" value="HTH_AraC-typ_CS"/>
</dbReference>
<keyword evidence="1" id="KW-0805">Transcription regulation</keyword>
<evidence type="ECO:0000256" key="4">
    <source>
        <dbReference type="PROSITE-ProRule" id="PRU00169"/>
    </source>
</evidence>
<dbReference type="SMART" id="SM00342">
    <property type="entry name" value="HTH_ARAC"/>
    <property type="match status" value="1"/>
</dbReference>
<gene>
    <name evidence="7" type="ORF">PghCCS26_62540</name>
</gene>
<dbReference type="InterPro" id="IPR011006">
    <property type="entry name" value="CheY-like_superfamily"/>
</dbReference>
<organism evidence="7 8">
    <name type="scientific">Paenibacillus glycanilyticus</name>
    <dbReference type="NCBI Taxonomy" id="126569"/>
    <lineage>
        <taxon>Bacteria</taxon>
        <taxon>Bacillati</taxon>
        <taxon>Bacillota</taxon>
        <taxon>Bacilli</taxon>
        <taxon>Bacillales</taxon>
        <taxon>Paenibacillaceae</taxon>
        <taxon>Paenibacillus</taxon>
    </lineage>
</organism>
<sequence>MYKLLIVDDEQIEREGLKAILQHGLPDIIIEQAKNGNIAVQLAEEFRPDLILMDVKMPGINGLEAVELISANQPSIKFIMVTAYDTFDYARKAIKLGVKDYLLKPSKASEIVTTVQRVLHLIEEERKTVETTELQRTALQRVMPIIETDIVTQLLFDHVHEVHLDELVGLLGVHTANEKYAMTVLLPPGAESCYISIKEKVRKMGSGWVGAMYGRQIPIIVFPEADKSYRSQAVTMARELLAVAKADGNDGWFVGIGGVYESLDQIRQSYQEALMASIDPSLPVKYRFYEDTPVLGVTRDGYPVKQLEQQLFDRIRLGQWEQVRNDLTDFVRRYENEGANLVHAQQRVLELLWIASRVLLEMGVEIDTPMFSCQAQDYRQLRAESELLLERMRQSYTEHHERIEPDAIQQIKQYIADHSHEDISLEAIGRMVGLSPFYISKMFKDQLGINYIDFLTECRIKKAIKLMADPERSLKEITYMVGYHDPNYFSKVFKKMCEVSPTEYRKTLLGKSASS</sequence>